<dbReference type="Proteomes" id="UP000002357">
    <property type="component" value="Plasmid pSCL4"/>
</dbReference>
<keyword evidence="3" id="KW-1185">Reference proteome</keyword>
<sequence>MFQRLRPAALIAAAMCTALLFGPTGTAQADGSPLIARVGSGDHLVAIGYEHSDYGGAALQFFSDHSDCSPTSRTHNFDTFPPGWNDRISSMRIGGGTCGAYAFDHINRHGPMVTIGGYVSSMPAGWNDRLSSLEVTYAWWWPRAR</sequence>
<keyword evidence="2" id="KW-0614">Plasmid</keyword>
<dbReference type="EMBL" id="CM000914">
    <property type="protein sequence ID" value="EFG04086.2"/>
    <property type="molecule type" value="Genomic_DNA"/>
</dbReference>
<dbReference type="GeneID" id="93733733"/>
<gene>
    <name evidence="2" type="ORF">SCLAV_p0599</name>
</gene>
<dbReference type="Gene3D" id="2.60.20.10">
    <property type="entry name" value="Crystallins"/>
    <property type="match status" value="1"/>
</dbReference>
<dbReference type="AlphaFoldDB" id="B5GTL9"/>
<name>B5GTL9_STRCL</name>
<dbReference type="RefSeq" id="WP_003955163.1">
    <property type="nucleotide sequence ID" value="NZ_CM000914.1"/>
</dbReference>
<evidence type="ECO:0000313" key="2">
    <source>
        <dbReference type="EMBL" id="EFG04086.2"/>
    </source>
</evidence>
<accession>B5GTL9</accession>
<feature type="chain" id="PRO_5010825027" description="Secreted protein" evidence="1">
    <location>
        <begin position="30"/>
        <end position="145"/>
    </location>
</feature>
<dbReference type="InterPro" id="IPR011024">
    <property type="entry name" value="G_crystallin-like"/>
</dbReference>
<feature type="signal peptide" evidence="1">
    <location>
        <begin position="1"/>
        <end position="29"/>
    </location>
</feature>
<organism evidence="2 3">
    <name type="scientific">Streptomyces clavuligerus</name>
    <dbReference type="NCBI Taxonomy" id="1901"/>
    <lineage>
        <taxon>Bacteria</taxon>
        <taxon>Bacillati</taxon>
        <taxon>Actinomycetota</taxon>
        <taxon>Actinomycetes</taxon>
        <taxon>Kitasatosporales</taxon>
        <taxon>Streptomycetaceae</taxon>
        <taxon>Streptomyces</taxon>
    </lineage>
</organism>
<dbReference type="SUPFAM" id="SSF49695">
    <property type="entry name" value="gamma-Crystallin-like"/>
    <property type="match status" value="1"/>
</dbReference>
<proteinExistence type="predicted"/>
<protein>
    <recommendedName>
        <fullName evidence="4">Secreted protein</fullName>
    </recommendedName>
</protein>
<keyword evidence="1" id="KW-0732">Signal</keyword>
<dbReference type="OrthoDB" id="4260523at2"/>
<evidence type="ECO:0000313" key="3">
    <source>
        <dbReference type="Proteomes" id="UP000002357"/>
    </source>
</evidence>
<evidence type="ECO:0000256" key="1">
    <source>
        <dbReference type="SAM" id="SignalP"/>
    </source>
</evidence>
<reference evidence="2 3" key="1">
    <citation type="journal article" date="2010" name="Genome Biol. Evol.">
        <title>The sequence of a 1.8-mb bacterial linear plasmid reveals a rich evolutionary reservoir of secondary metabolic pathways.</title>
        <authorList>
            <person name="Medema M.H."/>
            <person name="Trefzer A."/>
            <person name="Kovalchuk A."/>
            <person name="van den Berg M."/>
            <person name="Mueller U."/>
            <person name="Heijne W."/>
            <person name="Wu L."/>
            <person name="Alam M.T."/>
            <person name="Ronning C.M."/>
            <person name="Nierman W.C."/>
            <person name="Bovenberg R.A.L."/>
            <person name="Breitling R."/>
            <person name="Takano E."/>
        </authorList>
    </citation>
    <scope>NUCLEOTIDE SEQUENCE [LARGE SCALE GENOMIC DNA]</scope>
    <source>
        <strain evidence="3">ATCC 27064 / DSM 738 / JCM 4710 / NBRC 13307 / NCIMB 12785 / NRRL 3585 / VKM Ac-602</strain>
        <plasmid evidence="2">pSCL4</plasmid>
    </source>
</reference>
<evidence type="ECO:0008006" key="4">
    <source>
        <dbReference type="Google" id="ProtNLM"/>
    </source>
</evidence>
<geneLocation type="plasmid" evidence="2 3">
    <name>pSCL4</name>
</geneLocation>